<proteinExistence type="predicted"/>
<dbReference type="PANTHER" id="PTHR10272">
    <property type="entry name" value="PLATELET-ACTIVATING FACTOR ACETYLHYDROLASE"/>
    <property type="match status" value="1"/>
</dbReference>
<keyword evidence="4" id="KW-0732">Signal</keyword>
<dbReference type="GO" id="GO:0003847">
    <property type="term" value="F:1-alkyl-2-acetylglycerophosphocholine esterase activity"/>
    <property type="evidence" value="ECO:0007669"/>
    <property type="project" value="TreeGrafter"/>
</dbReference>
<feature type="signal peptide" evidence="4">
    <location>
        <begin position="1"/>
        <end position="23"/>
    </location>
</feature>
<feature type="chain" id="PRO_5039003819" evidence="4">
    <location>
        <begin position="24"/>
        <end position="406"/>
    </location>
</feature>
<dbReference type="Pfam" id="PF03403">
    <property type="entry name" value="PAF-AH_p_II"/>
    <property type="match status" value="1"/>
</dbReference>
<organism evidence="5 6">
    <name type="scientific">Cryptosporangium aurantiacum</name>
    <dbReference type="NCBI Taxonomy" id="134849"/>
    <lineage>
        <taxon>Bacteria</taxon>
        <taxon>Bacillati</taxon>
        <taxon>Actinomycetota</taxon>
        <taxon>Actinomycetes</taxon>
        <taxon>Cryptosporangiales</taxon>
        <taxon>Cryptosporangiaceae</taxon>
        <taxon>Cryptosporangium</taxon>
    </lineage>
</organism>
<protein>
    <submittedName>
        <fullName evidence="5">Platelet-activating factor acetylhydrolase, isoform II</fullName>
    </submittedName>
</protein>
<dbReference type="OrthoDB" id="569821at2"/>
<evidence type="ECO:0000256" key="4">
    <source>
        <dbReference type="SAM" id="SignalP"/>
    </source>
</evidence>
<name>A0A1M7RQ57_9ACTN</name>
<dbReference type="EMBL" id="FRCS01000037">
    <property type="protein sequence ID" value="SHN48222.1"/>
    <property type="molecule type" value="Genomic_DNA"/>
</dbReference>
<keyword evidence="1 5" id="KW-0378">Hydrolase</keyword>
<evidence type="ECO:0000256" key="2">
    <source>
        <dbReference type="ARBA" id="ARBA00022963"/>
    </source>
</evidence>
<accession>A0A1M7RQ57</accession>
<keyword evidence="3" id="KW-0443">Lipid metabolism</keyword>
<evidence type="ECO:0000256" key="3">
    <source>
        <dbReference type="ARBA" id="ARBA00023098"/>
    </source>
</evidence>
<dbReference type="SUPFAM" id="SSF53474">
    <property type="entry name" value="alpha/beta-Hydrolases"/>
    <property type="match status" value="1"/>
</dbReference>
<dbReference type="RefSeq" id="WP_073266809.1">
    <property type="nucleotide sequence ID" value="NZ_FRCS01000037.1"/>
</dbReference>
<keyword evidence="6" id="KW-1185">Reference proteome</keyword>
<dbReference type="GO" id="GO:0016042">
    <property type="term" value="P:lipid catabolic process"/>
    <property type="evidence" value="ECO:0007669"/>
    <property type="project" value="UniProtKB-KW"/>
</dbReference>
<sequence length="406" mass="42954">MRLTPPRAALAVAAVATVLAATAAPPVAASPVAASTAPASAVTSATAAALVLPAPTGRYAVGTVPLHLVDAARIDPWGDGRQRRELMVNIWYPTRRTAGYPRAPWLTPAEVTPVGRDIVQTLTGAPGDVPGLKAVRTHGAVGAPVADRPGGHPVVLFSPGYGAERNSSAALVEDLASRGYVVVTIDHPHDATAVEFPGGRVVTNTITALLEKHPDQQDELVAKMLATRVADARFVLDELARRNTGWMRLTNVGMVGHSLGGATAAQVAHDDARVTTGVNIDGNPYGSVVTTGLDEPFLQVASGRTTRENTPAWGTFKDNLRGWHREIRVAGSEHLSFHDLVLARATLARLPGVTPAVLTDAFGTLDGRRVVAIERAYVSAFFDLHLRGNDRHLFDSPRFPEVTFVP</sequence>
<dbReference type="Proteomes" id="UP000184440">
    <property type="component" value="Unassembled WGS sequence"/>
</dbReference>
<dbReference type="STRING" id="134849.SAMN05443668_13714"/>
<evidence type="ECO:0000313" key="5">
    <source>
        <dbReference type="EMBL" id="SHN48222.1"/>
    </source>
</evidence>
<keyword evidence="2" id="KW-0442">Lipid degradation</keyword>
<dbReference type="InterPro" id="IPR029058">
    <property type="entry name" value="AB_hydrolase_fold"/>
</dbReference>
<dbReference type="Gene3D" id="3.40.50.1820">
    <property type="entry name" value="alpha/beta hydrolase"/>
    <property type="match status" value="1"/>
</dbReference>
<dbReference type="AlphaFoldDB" id="A0A1M7RQ57"/>
<gene>
    <name evidence="5" type="ORF">SAMN05443668_13714</name>
</gene>
<dbReference type="PANTHER" id="PTHR10272:SF0">
    <property type="entry name" value="PLATELET-ACTIVATING FACTOR ACETYLHYDROLASE"/>
    <property type="match status" value="1"/>
</dbReference>
<evidence type="ECO:0000256" key="1">
    <source>
        <dbReference type="ARBA" id="ARBA00022801"/>
    </source>
</evidence>
<evidence type="ECO:0000313" key="6">
    <source>
        <dbReference type="Proteomes" id="UP000184440"/>
    </source>
</evidence>
<reference evidence="5 6" key="1">
    <citation type="submission" date="2016-11" db="EMBL/GenBank/DDBJ databases">
        <authorList>
            <person name="Jaros S."/>
            <person name="Januszkiewicz K."/>
            <person name="Wedrychowicz H."/>
        </authorList>
    </citation>
    <scope>NUCLEOTIDE SEQUENCE [LARGE SCALE GENOMIC DNA]</scope>
    <source>
        <strain evidence="5 6">DSM 46144</strain>
    </source>
</reference>